<feature type="compositionally biased region" description="Gly residues" evidence="1">
    <location>
        <begin position="209"/>
        <end position="219"/>
    </location>
</feature>
<feature type="compositionally biased region" description="Gly residues" evidence="1">
    <location>
        <begin position="323"/>
        <end position="370"/>
    </location>
</feature>
<dbReference type="PATRIC" id="fig|926566.3.peg.3524"/>
<keyword evidence="2" id="KW-0472">Membrane</keyword>
<reference evidence="3 4" key="1">
    <citation type="submission" date="2012-06" db="EMBL/GenBank/DDBJ databases">
        <title>Complete genome of Terriglobus roseus DSM 18391.</title>
        <authorList>
            <consortium name="US DOE Joint Genome Institute (JGI-PGF)"/>
            <person name="Lucas S."/>
            <person name="Copeland A."/>
            <person name="Lapidus A."/>
            <person name="Glavina del Rio T."/>
            <person name="Dalin E."/>
            <person name="Tice H."/>
            <person name="Bruce D."/>
            <person name="Goodwin L."/>
            <person name="Pitluck S."/>
            <person name="Peters L."/>
            <person name="Mikhailova N."/>
            <person name="Munk A.C.C."/>
            <person name="Kyrpides N."/>
            <person name="Mavromatis K."/>
            <person name="Ivanova N."/>
            <person name="Brettin T."/>
            <person name="Detter J.C."/>
            <person name="Han C."/>
            <person name="Larimer F."/>
            <person name="Land M."/>
            <person name="Hauser L."/>
            <person name="Markowitz V."/>
            <person name="Cheng J.-F."/>
            <person name="Hugenholtz P."/>
            <person name="Woyke T."/>
            <person name="Wu D."/>
            <person name="Brambilla E."/>
            <person name="Klenk H.-P."/>
            <person name="Eisen J.A."/>
        </authorList>
    </citation>
    <scope>NUCLEOTIDE SEQUENCE [LARGE SCALE GENOMIC DNA]</scope>
    <source>
        <strain evidence="4">DSM 18391 / NRRL B-41598 / KBS 63</strain>
    </source>
</reference>
<dbReference type="eggNOG" id="ENOG5032URD">
    <property type="taxonomic scope" value="Bacteria"/>
</dbReference>
<feature type="compositionally biased region" description="Low complexity" evidence="1">
    <location>
        <begin position="220"/>
        <end position="237"/>
    </location>
</feature>
<sequence>MSHPRQETRPSLQPSRPGEEGYLLLGLAVVCFLLLLALSVAAPRVAKELERDRELESEHRALEYVRAIQLYYKKNNSYPTSVEQLLGSSTAGASVSIGPGASLKFLRQRYKDPLTGDDFRLIHTGEAKTQVKGFFGEPLEGMPVSNLGAAQGMVSSINATPAGTFGGSSAVGAPSSASGAASGNSAFGGAGSSTSSFGSSAFNNSGTGTSTGTGTGATGSTGTSSTGTGSSMSGTSATNFQGSKGAFLGVGSNAKGPGLVEWNGSANIEEWEFLYDPRVELLKAKVSIFGGGPPTVGSGSMGSGFGPATGANGTGNTTNGTGTSSGGFGSGSSSGFGSGSSSGFGSGSSSGFGSGSSSGFGSSGSSGFGSGSSTTPTNGTGTSGSGTTTPTPTNP</sequence>
<dbReference type="Proteomes" id="UP000006056">
    <property type="component" value="Chromosome"/>
</dbReference>
<protein>
    <recommendedName>
        <fullName evidence="5">Type II secretory pathway, pseudopilin PulG</fullName>
    </recommendedName>
</protein>
<evidence type="ECO:0000313" key="4">
    <source>
        <dbReference type="Proteomes" id="UP000006056"/>
    </source>
</evidence>
<dbReference type="STRING" id="926566.Terro_3578"/>
<dbReference type="AlphaFoldDB" id="I3ZKM4"/>
<keyword evidence="4" id="KW-1185">Reference proteome</keyword>
<gene>
    <name evidence="3" type="ordered locus">Terro_3578</name>
</gene>
<dbReference type="OrthoDB" id="123507at2"/>
<dbReference type="EMBL" id="CP003379">
    <property type="protein sequence ID" value="AFL89792.1"/>
    <property type="molecule type" value="Genomic_DNA"/>
</dbReference>
<feature type="compositionally biased region" description="Low complexity" evidence="1">
    <location>
        <begin position="308"/>
        <end position="322"/>
    </location>
</feature>
<evidence type="ECO:0000256" key="2">
    <source>
        <dbReference type="SAM" id="Phobius"/>
    </source>
</evidence>
<evidence type="ECO:0000256" key="1">
    <source>
        <dbReference type="SAM" id="MobiDB-lite"/>
    </source>
</evidence>
<dbReference type="HOGENOM" id="CLU_876502_0_0_0"/>
<dbReference type="RefSeq" id="WP_014787053.1">
    <property type="nucleotide sequence ID" value="NC_018014.1"/>
</dbReference>
<dbReference type="KEGG" id="trs:Terro_3578"/>
<accession>I3ZKM4</accession>
<proteinExistence type="predicted"/>
<feature type="region of interest" description="Disordered" evidence="1">
    <location>
        <begin position="208"/>
        <end position="237"/>
    </location>
</feature>
<keyword evidence="2" id="KW-0812">Transmembrane</keyword>
<keyword evidence="2" id="KW-1133">Transmembrane helix</keyword>
<organism evidence="3 4">
    <name type="scientific">Terriglobus roseus (strain DSM 18391 / NRRL B-41598 / KBS 63)</name>
    <dbReference type="NCBI Taxonomy" id="926566"/>
    <lineage>
        <taxon>Bacteria</taxon>
        <taxon>Pseudomonadati</taxon>
        <taxon>Acidobacteriota</taxon>
        <taxon>Terriglobia</taxon>
        <taxon>Terriglobales</taxon>
        <taxon>Acidobacteriaceae</taxon>
        <taxon>Terriglobus</taxon>
    </lineage>
</organism>
<feature type="compositionally biased region" description="Low complexity" evidence="1">
    <location>
        <begin position="371"/>
        <end position="395"/>
    </location>
</feature>
<feature type="transmembrane region" description="Helical" evidence="2">
    <location>
        <begin position="21"/>
        <end position="42"/>
    </location>
</feature>
<feature type="region of interest" description="Disordered" evidence="1">
    <location>
        <begin position="299"/>
        <end position="395"/>
    </location>
</feature>
<evidence type="ECO:0000313" key="3">
    <source>
        <dbReference type="EMBL" id="AFL89792.1"/>
    </source>
</evidence>
<evidence type="ECO:0008006" key="5">
    <source>
        <dbReference type="Google" id="ProtNLM"/>
    </source>
</evidence>
<name>I3ZKM4_TERRK</name>